<protein>
    <submittedName>
        <fullName evidence="2">Uncharacterized protein</fullName>
    </submittedName>
</protein>
<accession>A0A5E4AHX7</accession>
<dbReference type="AlphaFoldDB" id="A0A5E4AHX7"/>
<feature type="compositionally biased region" description="Low complexity" evidence="1">
    <location>
        <begin position="84"/>
        <end position="99"/>
    </location>
</feature>
<proteinExistence type="predicted"/>
<feature type="region of interest" description="Disordered" evidence="1">
    <location>
        <begin position="1"/>
        <end position="44"/>
    </location>
</feature>
<organism evidence="2 3">
    <name type="scientific">Marmota monax</name>
    <name type="common">Woodchuck</name>
    <dbReference type="NCBI Taxonomy" id="9995"/>
    <lineage>
        <taxon>Eukaryota</taxon>
        <taxon>Metazoa</taxon>
        <taxon>Chordata</taxon>
        <taxon>Craniata</taxon>
        <taxon>Vertebrata</taxon>
        <taxon>Euteleostomi</taxon>
        <taxon>Mammalia</taxon>
        <taxon>Eutheria</taxon>
        <taxon>Euarchontoglires</taxon>
        <taxon>Glires</taxon>
        <taxon>Rodentia</taxon>
        <taxon>Sciuromorpha</taxon>
        <taxon>Sciuridae</taxon>
        <taxon>Xerinae</taxon>
        <taxon>Marmotini</taxon>
        <taxon>Marmota</taxon>
    </lineage>
</organism>
<gene>
    <name evidence="2" type="ORF">MONAX_5E038470</name>
</gene>
<evidence type="ECO:0000313" key="2">
    <source>
        <dbReference type="EMBL" id="VTJ56580.1"/>
    </source>
</evidence>
<feature type="region of interest" description="Disordered" evidence="1">
    <location>
        <begin position="74"/>
        <end position="99"/>
    </location>
</feature>
<reference evidence="2" key="1">
    <citation type="submission" date="2019-04" db="EMBL/GenBank/DDBJ databases">
        <authorList>
            <person name="Alioto T."/>
            <person name="Alioto T."/>
        </authorList>
    </citation>
    <scope>NUCLEOTIDE SEQUENCE [LARGE SCALE GENOMIC DNA]</scope>
</reference>
<keyword evidence="3" id="KW-1185">Reference proteome</keyword>
<dbReference type="EMBL" id="CABDUW010000067">
    <property type="protein sequence ID" value="VTJ56580.1"/>
    <property type="molecule type" value="Genomic_DNA"/>
</dbReference>
<evidence type="ECO:0000313" key="3">
    <source>
        <dbReference type="Proteomes" id="UP000335636"/>
    </source>
</evidence>
<name>A0A5E4AHX7_MARMO</name>
<evidence type="ECO:0000256" key="1">
    <source>
        <dbReference type="SAM" id="MobiDB-lite"/>
    </source>
</evidence>
<comment type="caution">
    <text evidence="2">The sequence shown here is derived from an EMBL/GenBank/DDBJ whole genome shotgun (WGS) entry which is preliminary data.</text>
</comment>
<sequence>MYGVTRAHLPDRPNLPAQPPRQKLWHQNLHPAQPQRERGDGKRPLRRLQVQLLRPPVGSEAAQAACRLHRTAVSARGRKDRVEGPSWSLGSLPGGCLHK</sequence>
<dbReference type="Proteomes" id="UP000335636">
    <property type="component" value="Unassembled WGS sequence"/>
</dbReference>